<accession>A0A2H0URC6</accession>
<keyword evidence="4 9" id="KW-0067">ATP-binding</keyword>
<comment type="subunit">
    <text evidence="8">Heterotetramer composed of ParC and ParE.</text>
</comment>
<dbReference type="Gene3D" id="3.30.1360.40">
    <property type="match status" value="1"/>
</dbReference>
<evidence type="ECO:0000256" key="3">
    <source>
        <dbReference type="ARBA" id="ARBA00022741"/>
    </source>
</evidence>
<feature type="short sequence motif" description="GyrA-box" evidence="9">
    <location>
        <begin position="534"/>
        <end position="540"/>
    </location>
</feature>
<dbReference type="GO" id="GO:0006265">
    <property type="term" value="P:DNA topological change"/>
    <property type="evidence" value="ECO:0007669"/>
    <property type="project" value="UniProtKB-UniRule"/>
</dbReference>
<dbReference type="InterPro" id="IPR013758">
    <property type="entry name" value="Topo_IIA_A/C_ab"/>
</dbReference>
<dbReference type="SMART" id="SM00434">
    <property type="entry name" value="TOP4c"/>
    <property type="match status" value="1"/>
</dbReference>
<evidence type="ECO:0000256" key="1">
    <source>
        <dbReference type="ARBA" id="ARBA00000185"/>
    </source>
</evidence>
<dbReference type="InterPro" id="IPR013757">
    <property type="entry name" value="Topo_IIA_A_a_sf"/>
</dbReference>
<dbReference type="Gene3D" id="2.120.10.90">
    <property type="entry name" value="DNA gyrase/topoisomerase IV, subunit A, C-terminal"/>
    <property type="match status" value="1"/>
</dbReference>
<dbReference type="GO" id="GO:0006261">
    <property type="term" value="P:DNA-templated DNA replication"/>
    <property type="evidence" value="ECO:0007669"/>
    <property type="project" value="UniProtKB-UniRule"/>
</dbReference>
<evidence type="ECO:0000256" key="2">
    <source>
        <dbReference type="ARBA" id="ARBA00008263"/>
    </source>
</evidence>
<dbReference type="PROSITE" id="PS52040">
    <property type="entry name" value="TOPO_IIA"/>
    <property type="match status" value="1"/>
</dbReference>
<evidence type="ECO:0000256" key="6">
    <source>
        <dbReference type="ARBA" id="ARBA00023125"/>
    </source>
</evidence>
<dbReference type="FunFam" id="2.120.10.90:FF:000005">
    <property type="entry name" value="DNA topoisomerase 4 subunit A"/>
    <property type="match status" value="1"/>
</dbReference>
<comment type="subcellular location">
    <subcellularLocation>
        <location evidence="9">Cytoplasm</location>
    </subcellularLocation>
</comment>
<dbReference type="GO" id="GO:0034335">
    <property type="term" value="F:DNA negative supercoiling activity"/>
    <property type="evidence" value="ECO:0007669"/>
    <property type="project" value="UniProtKB-ARBA"/>
</dbReference>
<dbReference type="GO" id="GO:0005524">
    <property type="term" value="F:ATP binding"/>
    <property type="evidence" value="ECO:0007669"/>
    <property type="project" value="UniProtKB-UniRule"/>
</dbReference>
<evidence type="ECO:0000256" key="10">
    <source>
        <dbReference type="PROSITE-ProRule" id="PRU01384"/>
    </source>
</evidence>
<dbReference type="HAMAP" id="MF_01897">
    <property type="entry name" value="GyrA"/>
    <property type="match status" value="1"/>
</dbReference>
<dbReference type="FunFam" id="3.30.1360.40:FF:000002">
    <property type="entry name" value="DNA gyrase subunit A"/>
    <property type="match status" value="1"/>
</dbReference>
<evidence type="ECO:0000256" key="9">
    <source>
        <dbReference type="HAMAP-Rule" id="MF_01897"/>
    </source>
</evidence>
<comment type="subunit">
    <text evidence="9">Heterotetramer, composed of two GyrA and two GyrB chains. In the heterotetramer, GyrA contains the active site tyrosine that forms a transient covalent intermediate with DNA, while GyrB binds cofactors and catalyzes ATP hydrolysis.</text>
</comment>
<dbReference type="GO" id="GO:0005737">
    <property type="term" value="C:cytoplasm"/>
    <property type="evidence" value="ECO:0007669"/>
    <property type="project" value="UniProtKB-SubCell"/>
</dbReference>
<dbReference type="GO" id="GO:0009330">
    <property type="term" value="C:DNA topoisomerase type II (double strand cut, ATP-hydrolyzing) complex"/>
    <property type="evidence" value="ECO:0007669"/>
    <property type="project" value="TreeGrafter"/>
</dbReference>
<dbReference type="Pfam" id="PF03989">
    <property type="entry name" value="DNA_gyraseA_C"/>
    <property type="match status" value="6"/>
</dbReference>
<dbReference type="Pfam" id="PF00521">
    <property type="entry name" value="DNA_topoisoIV"/>
    <property type="match status" value="1"/>
</dbReference>
<reference evidence="13" key="1">
    <citation type="submission" date="2017-09" db="EMBL/GenBank/DDBJ databases">
        <title>Depth-based differentiation of microbial function through sediment-hosted aquifers and enrichment of novel symbionts in the deep terrestrial subsurface.</title>
        <authorList>
            <person name="Probst A.J."/>
            <person name="Ladd B."/>
            <person name="Jarett J.K."/>
            <person name="Geller-Mcgrath D.E."/>
            <person name="Sieber C.M.K."/>
            <person name="Emerson J.B."/>
            <person name="Anantharaman K."/>
            <person name="Thomas B.C."/>
            <person name="Malmstrom R."/>
            <person name="Stieglmeier M."/>
            <person name="Klingl A."/>
            <person name="Woyke T."/>
            <person name="Ryan C.M."/>
            <person name="Banfield J.F."/>
        </authorList>
    </citation>
    <scope>NUCLEOTIDE SEQUENCE [LARGE SCALE GENOMIC DNA]</scope>
</reference>
<comment type="catalytic activity">
    <reaction evidence="1 9 10">
        <text>ATP-dependent breakage, passage and rejoining of double-stranded DNA.</text>
        <dbReference type="EC" id="5.6.2.2"/>
    </reaction>
</comment>
<keyword evidence="3 9" id="KW-0547">Nucleotide-binding</keyword>
<dbReference type="InterPro" id="IPR002205">
    <property type="entry name" value="Topo_IIA_dom_A"/>
</dbReference>
<evidence type="ECO:0000313" key="13">
    <source>
        <dbReference type="Proteomes" id="UP000231157"/>
    </source>
</evidence>
<evidence type="ECO:0000259" key="11">
    <source>
        <dbReference type="PROSITE" id="PS52040"/>
    </source>
</evidence>
<keyword evidence="5 9" id="KW-0799">Topoisomerase</keyword>
<dbReference type="NCBIfam" id="NF004043">
    <property type="entry name" value="PRK05560.1"/>
    <property type="match status" value="1"/>
</dbReference>
<dbReference type="EMBL" id="PFAZ01000009">
    <property type="protein sequence ID" value="PIR88937.1"/>
    <property type="molecule type" value="Genomic_DNA"/>
</dbReference>
<dbReference type="InterPro" id="IPR006691">
    <property type="entry name" value="GyrA/parC_rep"/>
</dbReference>
<dbReference type="InterPro" id="IPR050220">
    <property type="entry name" value="Type_II_DNA_Topoisomerases"/>
</dbReference>
<organism evidence="12 13">
    <name type="scientific">Candidatus Harrisonbacteria bacterium CG10_big_fil_rev_8_21_14_0_10_40_38</name>
    <dbReference type="NCBI Taxonomy" id="1974583"/>
    <lineage>
        <taxon>Bacteria</taxon>
        <taxon>Candidatus Harrisoniibacteriota</taxon>
    </lineage>
</organism>
<evidence type="ECO:0000256" key="7">
    <source>
        <dbReference type="ARBA" id="ARBA00023235"/>
    </source>
</evidence>
<keyword evidence="7 9" id="KW-0413">Isomerase</keyword>
<evidence type="ECO:0000256" key="8">
    <source>
        <dbReference type="ARBA" id="ARBA00063644"/>
    </source>
</evidence>
<dbReference type="FunFam" id="1.10.268.10:FF:000001">
    <property type="entry name" value="DNA gyrase subunit A"/>
    <property type="match status" value="1"/>
</dbReference>
<dbReference type="NCBIfam" id="TIGR01063">
    <property type="entry name" value="gyrA"/>
    <property type="match status" value="1"/>
</dbReference>
<dbReference type="Gene3D" id="3.90.199.10">
    <property type="entry name" value="Topoisomerase II, domain 5"/>
    <property type="match status" value="1"/>
</dbReference>
<comment type="caution">
    <text evidence="12">The sequence shown here is derived from an EMBL/GenBank/DDBJ whole genome shotgun (WGS) entry which is preliminary data.</text>
</comment>
<comment type="similarity">
    <text evidence="2 9">Belongs to the type II topoisomerase GyrA/ParC subunit family.</text>
</comment>
<dbReference type="PANTHER" id="PTHR43493">
    <property type="entry name" value="DNA GYRASE/TOPOISOMERASE SUBUNIT A"/>
    <property type="match status" value="1"/>
</dbReference>
<dbReference type="Gene3D" id="1.10.268.10">
    <property type="entry name" value="Topoisomerase, domain 3"/>
    <property type="match status" value="1"/>
</dbReference>
<keyword evidence="6 9" id="KW-0238">DNA-binding</keyword>
<dbReference type="InterPro" id="IPR035516">
    <property type="entry name" value="Gyrase/topoIV_suA_C"/>
</dbReference>
<gene>
    <name evidence="9" type="primary">gyrA</name>
    <name evidence="12" type="ORF">COU07_03505</name>
</gene>
<dbReference type="EC" id="5.6.2.2" evidence="9"/>
<dbReference type="SUPFAM" id="SSF56719">
    <property type="entry name" value="Type II DNA topoisomerase"/>
    <property type="match status" value="1"/>
</dbReference>
<dbReference type="CDD" id="cd00187">
    <property type="entry name" value="TOP4c"/>
    <property type="match status" value="1"/>
</dbReference>
<name>A0A2H0URC6_9BACT</name>
<protein>
    <recommendedName>
        <fullName evidence="9">DNA gyrase subunit A</fullName>
        <ecNumber evidence="9">5.6.2.2</ecNumber>
    </recommendedName>
</protein>
<dbReference type="PANTHER" id="PTHR43493:SF5">
    <property type="entry name" value="DNA GYRASE SUBUNIT A, CHLOROPLASTIC_MITOCHONDRIAL"/>
    <property type="match status" value="1"/>
</dbReference>
<evidence type="ECO:0000256" key="5">
    <source>
        <dbReference type="ARBA" id="ARBA00023029"/>
    </source>
</evidence>
<feature type="domain" description="Topo IIA-type catalytic" evidence="11">
    <location>
        <begin position="30"/>
        <end position="507"/>
    </location>
</feature>
<evidence type="ECO:0000313" key="12">
    <source>
        <dbReference type="EMBL" id="PIR88937.1"/>
    </source>
</evidence>
<dbReference type="Proteomes" id="UP000231157">
    <property type="component" value="Unassembled WGS sequence"/>
</dbReference>
<dbReference type="SUPFAM" id="SSF101904">
    <property type="entry name" value="GyrA/ParC C-terminal domain-like"/>
    <property type="match status" value="1"/>
</dbReference>
<dbReference type="InterPro" id="IPR005743">
    <property type="entry name" value="GyrA"/>
</dbReference>
<comment type="miscellaneous">
    <text evidence="9">Few gyrases are as efficient as E.coli at forming negative supercoils. Not all organisms have 2 type II topoisomerases; in organisms with a single type II topoisomerase this enzyme also has to decatenate newly replicated chromosomes.</text>
</comment>
<dbReference type="InterPro" id="IPR013760">
    <property type="entry name" value="Topo_IIA-like_dom_sf"/>
</dbReference>
<dbReference type="AlphaFoldDB" id="A0A2H0URC6"/>
<comment type="function">
    <text evidence="9">A type II topoisomerase that negatively supercoils closed circular double-stranded (ds) DNA in an ATP-dependent manner to modulate DNA topology and maintain chromosomes in an underwound state. Negative supercoiling favors strand separation, and DNA replication, transcription, recombination and repair, all of which involve strand separation. Also able to catalyze the interconversion of other topological isomers of dsDNA rings, including catenanes and knotted rings. Type II topoisomerases break and join 2 DNA strands simultaneously in an ATP-dependent manner.</text>
</comment>
<feature type="active site" description="O-(5'-phospho-DNA)-tyrosine intermediate" evidence="9 10">
    <location>
        <position position="118"/>
    </location>
</feature>
<dbReference type="NCBIfam" id="NF004044">
    <property type="entry name" value="PRK05561.1"/>
    <property type="match status" value="1"/>
</dbReference>
<dbReference type="GO" id="GO:0005694">
    <property type="term" value="C:chromosome"/>
    <property type="evidence" value="ECO:0007669"/>
    <property type="project" value="InterPro"/>
</dbReference>
<dbReference type="GO" id="GO:0003677">
    <property type="term" value="F:DNA binding"/>
    <property type="evidence" value="ECO:0007669"/>
    <property type="project" value="UniProtKB-UniRule"/>
</dbReference>
<proteinExistence type="inferred from homology"/>
<evidence type="ECO:0000256" key="4">
    <source>
        <dbReference type="ARBA" id="ARBA00022840"/>
    </source>
</evidence>
<sequence>MANIEKREITSELQEAYLDYAMSVIVMRALPDVRDGLKPVQRRILWTMWDNGITSTSKFRKSAYVTGETMGKYHPHGNSAIYDSIARMAQDFSLRYPLIDGQGNWGSIDGDAPAAERYTECRLSKISEELLTDIEKETVDWQETYDASRKEPKVLPARIPNLLLNGAVGIAVGMATNIPPHNLREVSDAILHIIDNPKASTADVMNIISGPDFPTGGIIYDRKAITEAYTTGRGSFTTRGVAEIVERKGGKGSHDIVISEIPYQVNKAELIIKIAELVQDKRLVGVRDVRDESDRDGLRIVIELKGDSSPQKTLNQLYRHTDLQKDFHLNMIALVETTDDTGENKGLQPQVLSIKDVLELYVAHRETVVRKRAEFDLRKAEERAHILEGLSKALDSIDRVIETIKKSANKEEAHKNLVSKFKLSDIQAQAILEMRLQTLAALEQKKIEDELKEKLALIKDLQILLKSPTKIRGVIKSEVIEVKEKFGDERRTKVVAGGLKQLNEEDLIPQEEAIITFSQSGYIKRLPPGTFKSQKRGGKGLIGSELSDEDFLTHLIFAQTHDNILFFTNKGRVFQTKVWEIPAASRVAKGKPVHNFLEIPPEEQVTAIISYSGKQAKEDSSGFLVMLTREGVMKKTSLSDFSHVRRTGIIAITLGKTDQLGWVHMSSGSDEIIVTTEKGQSIRFKESQVRPMGRSASGVRAIRLGKGDFASSMNIIDEESKKNKDTKLLVVMSNGFGKQTPLSEYRLQSRGGSGIKTANITTKTGPLMTAHVISDEEEIIAISAKGQTIRTKLSDVRTASRATQGVKVMTLRPGDRLVGTICL</sequence>
<keyword evidence="9" id="KW-0963">Cytoplasm</keyword>